<dbReference type="PRINTS" id="PR00502">
    <property type="entry name" value="NUDIXFAMILY"/>
</dbReference>
<dbReference type="KEGG" id="hdi:HDIA_3989"/>
<dbReference type="OrthoDB" id="9816040at2"/>
<dbReference type="AlphaFoldDB" id="A0A2C9DBI6"/>
<comment type="function">
    <text evidence="4">Accelerates the degradation of transcripts by removing pyrophosphate from the 5'-end of triphosphorylated RNA, leading to a more labile monophosphorylated state that can stimulate subsequent ribonuclease cleavage.</text>
</comment>
<feature type="short sequence motif" description="Nudix box" evidence="4">
    <location>
        <begin position="54"/>
        <end position="75"/>
    </location>
</feature>
<protein>
    <recommendedName>
        <fullName evidence="4">RNA pyrophosphohydrolase</fullName>
        <ecNumber evidence="4">3.6.1.-</ecNumber>
    </recommendedName>
    <alternativeName>
        <fullName evidence="4">(Di)nucleoside polyphosphate hydrolase</fullName>
    </alternativeName>
</protein>
<evidence type="ECO:0000256" key="2">
    <source>
        <dbReference type="ARBA" id="ARBA00001946"/>
    </source>
</evidence>
<comment type="cofactor">
    <cofactor evidence="4">
        <name>a divalent metal cation</name>
        <dbReference type="ChEBI" id="CHEBI:60240"/>
    </cofactor>
</comment>
<dbReference type="PANTHER" id="PTHR11839:SF22">
    <property type="entry name" value="NUDIX HYDROLASE 26, CHLOROPLASTIC"/>
    <property type="match status" value="1"/>
</dbReference>
<name>A0A2C9DBI6_9HYPH</name>
<comment type="cofactor">
    <cofactor evidence="2">
        <name>Mg(2+)</name>
        <dbReference type="ChEBI" id="CHEBI:18420"/>
    </cofactor>
</comment>
<dbReference type="GO" id="GO:0019693">
    <property type="term" value="P:ribose phosphate metabolic process"/>
    <property type="evidence" value="ECO:0007669"/>
    <property type="project" value="TreeGrafter"/>
</dbReference>
<dbReference type="GO" id="GO:0034432">
    <property type="term" value="F:bis(5'-adenosyl)-pentaphosphatase activity"/>
    <property type="evidence" value="ECO:0007669"/>
    <property type="project" value="TreeGrafter"/>
</dbReference>
<evidence type="ECO:0000256" key="1">
    <source>
        <dbReference type="ARBA" id="ARBA00001936"/>
    </source>
</evidence>
<keyword evidence="7" id="KW-1185">Reference proteome</keyword>
<dbReference type="InterPro" id="IPR020476">
    <property type="entry name" value="Nudix_hydrolase"/>
</dbReference>
<dbReference type="Pfam" id="PF00293">
    <property type="entry name" value="NUDIX"/>
    <property type="match status" value="1"/>
</dbReference>
<reference evidence="7" key="1">
    <citation type="submission" date="2017-09" db="EMBL/GenBank/DDBJ databases">
        <title>Genome sequence of Nannocystis excedens DSM 71.</title>
        <authorList>
            <person name="Blom J."/>
        </authorList>
    </citation>
    <scope>NUCLEOTIDE SEQUENCE [LARGE SCALE GENOMIC DNA]</scope>
    <source>
        <strain evidence="7">type strain: E19</strain>
    </source>
</reference>
<comment type="similarity">
    <text evidence="4">Belongs to the Nudix hydrolase family. RppH subfamily.</text>
</comment>
<dbReference type="RefSeq" id="WP_099557770.1">
    <property type="nucleotide sequence ID" value="NZ_LT960614.1"/>
</dbReference>
<proteinExistence type="inferred from homology"/>
<dbReference type="NCBIfam" id="NF001938">
    <property type="entry name" value="PRK00714.1-5"/>
    <property type="match status" value="1"/>
</dbReference>
<dbReference type="Gene3D" id="3.90.79.10">
    <property type="entry name" value="Nucleoside Triphosphate Pyrophosphohydrolase"/>
    <property type="match status" value="1"/>
</dbReference>
<evidence type="ECO:0000256" key="3">
    <source>
        <dbReference type="ARBA" id="ARBA00022801"/>
    </source>
</evidence>
<dbReference type="InterPro" id="IPR000086">
    <property type="entry name" value="NUDIX_hydrolase_dom"/>
</dbReference>
<evidence type="ECO:0000313" key="6">
    <source>
        <dbReference type="EMBL" id="SON57530.1"/>
    </source>
</evidence>
<organism evidence="6 7">
    <name type="scientific">Hartmannibacter diazotrophicus</name>
    <dbReference type="NCBI Taxonomy" id="1482074"/>
    <lineage>
        <taxon>Bacteria</taxon>
        <taxon>Pseudomonadati</taxon>
        <taxon>Pseudomonadota</taxon>
        <taxon>Alphaproteobacteria</taxon>
        <taxon>Hyphomicrobiales</taxon>
        <taxon>Pleomorphomonadaceae</taxon>
        <taxon>Hartmannibacter</taxon>
    </lineage>
</organism>
<evidence type="ECO:0000259" key="5">
    <source>
        <dbReference type="PROSITE" id="PS51462"/>
    </source>
</evidence>
<comment type="cofactor">
    <cofactor evidence="1">
        <name>Mn(2+)</name>
        <dbReference type="ChEBI" id="CHEBI:29035"/>
    </cofactor>
</comment>
<dbReference type="CDD" id="cd03671">
    <property type="entry name" value="NUDIX_Ap4A_hydrolase_plant_like"/>
    <property type="match status" value="1"/>
</dbReference>
<dbReference type="InterPro" id="IPR022927">
    <property type="entry name" value="RppH"/>
</dbReference>
<gene>
    <name evidence="6" type="primary">rppH_2</name>
    <name evidence="4" type="synonym">nudH</name>
    <name evidence="4" type="synonym">rppH</name>
    <name evidence="6" type="ORF">HDIA_3989</name>
</gene>
<keyword evidence="3 4" id="KW-0378">Hydrolase</keyword>
<dbReference type="InterPro" id="IPR015797">
    <property type="entry name" value="NUDIX_hydrolase-like_dom_sf"/>
</dbReference>
<dbReference type="HAMAP" id="MF_00298">
    <property type="entry name" value="Nudix_RppH"/>
    <property type="match status" value="1"/>
</dbReference>
<evidence type="ECO:0000313" key="7">
    <source>
        <dbReference type="Proteomes" id="UP000223606"/>
    </source>
</evidence>
<dbReference type="GO" id="GO:0006753">
    <property type="term" value="P:nucleoside phosphate metabolic process"/>
    <property type="evidence" value="ECO:0007669"/>
    <property type="project" value="TreeGrafter"/>
</dbReference>
<dbReference type="PANTHER" id="PTHR11839">
    <property type="entry name" value="UDP/ADP-SUGAR PYROPHOSPHATASE"/>
    <property type="match status" value="1"/>
</dbReference>
<dbReference type="EMBL" id="LT960614">
    <property type="protein sequence ID" value="SON57530.1"/>
    <property type="molecule type" value="Genomic_DNA"/>
</dbReference>
<accession>A0A2C9DBI6</accession>
<sequence>MAFLNELPYRPCVGILLLNKDGKVWIGQRRGEGAAKAAKANKEAPAYSWQMPQGGIDPGEAPFDAAVRELYEETNVRSVELIAEAPDWFAYDLPMESGKAWRGRYRGQTQKWFAFRFKGKESEIDIHNPAGGAHKPEFRDWRWERIDALPGLIVPFKRPVYEQVVTAFQHLAVPA</sequence>
<dbReference type="SUPFAM" id="SSF55811">
    <property type="entry name" value="Nudix"/>
    <property type="match status" value="1"/>
</dbReference>
<dbReference type="PROSITE" id="PS51462">
    <property type="entry name" value="NUDIX"/>
    <property type="match status" value="1"/>
</dbReference>
<feature type="domain" description="Nudix hydrolase" evidence="5">
    <location>
        <begin position="8"/>
        <end position="166"/>
    </location>
</feature>
<dbReference type="EC" id="3.6.1.-" evidence="4"/>
<dbReference type="GO" id="GO:0008893">
    <property type="term" value="F:guanosine-3',5'-bis(diphosphate) 3'-diphosphatase activity"/>
    <property type="evidence" value="ECO:0007669"/>
    <property type="project" value="TreeGrafter"/>
</dbReference>
<evidence type="ECO:0000256" key="4">
    <source>
        <dbReference type="HAMAP-Rule" id="MF_00298"/>
    </source>
</evidence>
<dbReference type="InterPro" id="IPR020084">
    <property type="entry name" value="NUDIX_hydrolase_CS"/>
</dbReference>
<dbReference type="PROSITE" id="PS00893">
    <property type="entry name" value="NUDIX_BOX"/>
    <property type="match status" value="1"/>
</dbReference>
<dbReference type="Proteomes" id="UP000223606">
    <property type="component" value="Chromosome 1"/>
</dbReference>